<evidence type="ECO:0000256" key="1">
    <source>
        <dbReference type="SAM" id="Coils"/>
    </source>
</evidence>
<gene>
    <name evidence="2" type="ORF">SJ05684_c21500</name>
</gene>
<dbReference type="Proteomes" id="UP000217211">
    <property type="component" value="Chromosome"/>
</dbReference>
<evidence type="ECO:0000313" key="2">
    <source>
        <dbReference type="EMBL" id="ASY63591.1"/>
    </source>
</evidence>
<name>A0A249PCE6_9HYPH</name>
<dbReference type="STRING" id="716928.GCA_000261485_00284"/>
<dbReference type="AlphaFoldDB" id="A0A249PCE6"/>
<sequence>MLVATSSGFAIYRRITLAEIAVLEQQNATYKLAVDEQSKTIETMQRDAEALAKANKFLNERFAATESEFVSDVYRIDGIDFGDIDGLQQRINDEFQRSIEDLRNATAK</sequence>
<proteinExistence type="predicted"/>
<organism evidence="2 3">
    <name type="scientific">Sinorhizobium sojae CCBAU 05684</name>
    <dbReference type="NCBI Taxonomy" id="716928"/>
    <lineage>
        <taxon>Bacteria</taxon>
        <taxon>Pseudomonadati</taxon>
        <taxon>Pseudomonadota</taxon>
        <taxon>Alphaproteobacteria</taxon>
        <taxon>Hyphomicrobiales</taxon>
        <taxon>Rhizobiaceae</taxon>
        <taxon>Sinorhizobium/Ensifer group</taxon>
        <taxon>Sinorhizobium</taxon>
    </lineage>
</organism>
<keyword evidence="1" id="KW-0175">Coiled coil</keyword>
<dbReference type="KEGG" id="esj:SJ05684_c21500"/>
<feature type="coiled-coil region" evidence="1">
    <location>
        <begin position="34"/>
        <end position="68"/>
    </location>
</feature>
<protein>
    <submittedName>
        <fullName evidence="2">Uncharacterized protein</fullName>
    </submittedName>
</protein>
<accession>A0A249PCE6</accession>
<evidence type="ECO:0000313" key="3">
    <source>
        <dbReference type="Proteomes" id="UP000217211"/>
    </source>
</evidence>
<dbReference type="EMBL" id="CP023067">
    <property type="protein sequence ID" value="ASY63591.1"/>
    <property type="molecule type" value="Genomic_DNA"/>
</dbReference>
<reference evidence="2 3" key="1">
    <citation type="submission" date="2017-08" db="EMBL/GenBank/DDBJ databases">
        <title>Multipartite genome sequences of Sinorhizobium species nodulating soybeans.</title>
        <authorList>
            <person name="Tian C.F."/>
        </authorList>
    </citation>
    <scope>NUCLEOTIDE SEQUENCE [LARGE SCALE GENOMIC DNA]</scope>
    <source>
        <strain evidence="2 3">CCBAU 05684</strain>
    </source>
</reference>
<keyword evidence="3" id="KW-1185">Reference proteome</keyword>